<evidence type="ECO:0000256" key="2">
    <source>
        <dbReference type="ARBA" id="ARBA00022679"/>
    </source>
</evidence>
<evidence type="ECO:0000256" key="3">
    <source>
        <dbReference type="ARBA" id="ARBA00022691"/>
    </source>
</evidence>
<evidence type="ECO:0000313" key="5">
    <source>
        <dbReference type="Proteomes" id="UP000183585"/>
    </source>
</evidence>
<dbReference type="AlphaFoldDB" id="A0A1C5A722"/>
<gene>
    <name evidence="4" type="ORF">GA0070563_111232</name>
</gene>
<keyword evidence="1 4" id="KW-0489">Methyltransferase</keyword>
<name>A0A1C5A722_9ACTN</name>
<dbReference type="CDD" id="cd02440">
    <property type="entry name" value="AdoMet_MTases"/>
    <property type="match status" value="1"/>
</dbReference>
<dbReference type="EMBL" id="FMCT01000011">
    <property type="protein sequence ID" value="SCF40987.1"/>
    <property type="molecule type" value="Genomic_DNA"/>
</dbReference>
<keyword evidence="3" id="KW-0949">S-adenosyl-L-methionine</keyword>
<dbReference type="STRING" id="47853.TK50_06235"/>
<dbReference type="InterPro" id="IPR050362">
    <property type="entry name" value="Cation-dep_OMT"/>
</dbReference>
<proteinExistence type="predicted"/>
<dbReference type="InterPro" id="IPR029063">
    <property type="entry name" value="SAM-dependent_MTases_sf"/>
</dbReference>
<evidence type="ECO:0000313" key="4">
    <source>
        <dbReference type="EMBL" id="SCF40987.1"/>
    </source>
</evidence>
<protein>
    <submittedName>
        <fullName evidence="4">Caffeoyl-CoA O-methyltransferase</fullName>
    </submittedName>
</protein>
<evidence type="ECO:0000256" key="1">
    <source>
        <dbReference type="ARBA" id="ARBA00022603"/>
    </source>
</evidence>
<dbReference type="GO" id="GO:0008757">
    <property type="term" value="F:S-adenosylmethionine-dependent methyltransferase activity"/>
    <property type="evidence" value="ECO:0007669"/>
    <property type="project" value="TreeGrafter"/>
</dbReference>
<dbReference type="PROSITE" id="PS51682">
    <property type="entry name" value="SAM_OMT_I"/>
    <property type="match status" value="1"/>
</dbReference>
<dbReference type="Pfam" id="PF01596">
    <property type="entry name" value="Methyltransf_3"/>
    <property type="match status" value="1"/>
</dbReference>
<dbReference type="PANTHER" id="PTHR10509">
    <property type="entry name" value="O-METHYLTRANSFERASE-RELATED"/>
    <property type="match status" value="1"/>
</dbReference>
<dbReference type="SUPFAM" id="SSF53335">
    <property type="entry name" value="S-adenosyl-L-methionine-dependent methyltransferases"/>
    <property type="match status" value="1"/>
</dbReference>
<dbReference type="GO" id="GO:0032259">
    <property type="term" value="P:methylation"/>
    <property type="evidence" value="ECO:0007669"/>
    <property type="project" value="UniProtKB-KW"/>
</dbReference>
<accession>A0A1C5A722</accession>
<organism evidence="4 5">
    <name type="scientific">Micromonospora carbonacea</name>
    <dbReference type="NCBI Taxonomy" id="47853"/>
    <lineage>
        <taxon>Bacteria</taxon>
        <taxon>Bacillati</taxon>
        <taxon>Actinomycetota</taxon>
        <taxon>Actinomycetes</taxon>
        <taxon>Micromonosporales</taxon>
        <taxon>Micromonosporaceae</taxon>
        <taxon>Micromonospora</taxon>
    </lineage>
</organism>
<dbReference type="Proteomes" id="UP000183585">
    <property type="component" value="Unassembled WGS sequence"/>
</dbReference>
<dbReference type="RefSeq" id="WP_074476718.1">
    <property type="nucleotide sequence ID" value="NZ_FMCT01000011.1"/>
</dbReference>
<dbReference type="PANTHER" id="PTHR10509:SF14">
    <property type="entry name" value="CAFFEOYL-COA O-METHYLTRANSFERASE 3-RELATED"/>
    <property type="match status" value="1"/>
</dbReference>
<dbReference type="InterPro" id="IPR002935">
    <property type="entry name" value="SAM_O-MeTrfase"/>
</dbReference>
<dbReference type="Gene3D" id="3.40.50.150">
    <property type="entry name" value="Vaccinia Virus protein VP39"/>
    <property type="match status" value="1"/>
</dbReference>
<sequence length="217" mass="23609">MTTKSLPLTPELHAYVVAHGSTPDEVMRDLVEETLAALPAEARMQVAPEQAAFLTFLTRLVGARRAVEVGTFTGMSSLAIARGLAEGGQLTCFDISAEYTDVARRYWARAGVDDRIELRIGPAGDTLRELPHERHLDFAFIDADKVGYPVYWAELVPRMRPGGIVAVDNTLRGGRVLAPSNADDRAVAAFNDEVMADVRVEPVLLPIADGLTLARVR</sequence>
<reference evidence="5" key="1">
    <citation type="submission" date="2016-06" db="EMBL/GenBank/DDBJ databases">
        <authorList>
            <person name="Varghese N."/>
            <person name="Submissions Spin"/>
        </authorList>
    </citation>
    <scope>NUCLEOTIDE SEQUENCE [LARGE SCALE GENOMIC DNA]</scope>
    <source>
        <strain evidence="5">DSM 43168</strain>
    </source>
</reference>
<dbReference type="GO" id="GO:0008171">
    <property type="term" value="F:O-methyltransferase activity"/>
    <property type="evidence" value="ECO:0007669"/>
    <property type="project" value="InterPro"/>
</dbReference>
<keyword evidence="2 4" id="KW-0808">Transferase</keyword>
<keyword evidence="5" id="KW-1185">Reference proteome</keyword>